<accession>A0ABX7NDS8</accession>
<dbReference type="RefSeq" id="WP_206718274.1">
    <property type="nucleotide sequence ID" value="NZ_CP071091.1"/>
</dbReference>
<feature type="region of interest" description="Disordered" evidence="5">
    <location>
        <begin position="817"/>
        <end position="852"/>
    </location>
</feature>
<dbReference type="Gene3D" id="1.10.510.10">
    <property type="entry name" value="Transferase(Phosphotransferase) domain 1"/>
    <property type="match status" value="1"/>
</dbReference>
<dbReference type="PROSITE" id="PS50011">
    <property type="entry name" value="PROTEIN_KINASE_DOM"/>
    <property type="match status" value="1"/>
</dbReference>
<feature type="compositionally biased region" description="Low complexity" evidence="5">
    <location>
        <begin position="834"/>
        <end position="852"/>
    </location>
</feature>
<feature type="compositionally biased region" description="Polar residues" evidence="5">
    <location>
        <begin position="349"/>
        <end position="364"/>
    </location>
</feature>
<dbReference type="PANTHER" id="PTHR43289">
    <property type="entry name" value="MITOGEN-ACTIVATED PROTEIN KINASE KINASE KINASE 20-RELATED"/>
    <property type="match status" value="1"/>
</dbReference>
<evidence type="ECO:0000256" key="1">
    <source>
        <dbReference type="ARBA" id="ARBA00022679"/>
    </source>
</evidence>
<dbReference type="SUPFAM" id="SSF56112">
    <property type="entry name" value="Protein kinase-like (PK-like)"/>
    <property type="match status" value="1"/>
</dbReference>
<reference evidence="8 9" key="1">
    <citation type="submission" date="2021-02" db="EMBL/GenBank/DDBJ databases">
        <title>De Novo genome assembly of isolated myxobacteria.</title>
        <authorList>
            <person name="Stevens D.C."/>
        </authorList>
    </citation>
    <scope>NUCLEOTIDE SEQUENCE [LARGE SCALE GENOMIC DNA]</scope>
    <source>
        <strain evidence="8 9">SCHIC003</strain>
    </source>
</reference>
<feature type="region of interest" description="Disordered" evidence="5">
    <location>
        <begin position="349"/>
        <end position="675"/>
    </location>
</feature>
<keyword evidence="3 8" id="KW-0418">Kinase</keyword>
<dbReference type="PROSITE" id="PS00109">
    <property type="entry name" value="PROTEIN_KINASE_TYR"/>
    <property type="match status" value="1"/>
</dbReference>
<dbReference type="Proteomes" id="UP000663090">
    <property type="component" value="Chromosome"/>
</dbReference>
<feature type="compositionally biased region" description="Basic and acidic residues" evidence="5">
    <location>
        <begin position="401"/>
        <end position="413"/>
    </location>
</feature>
<name>A0ABX7NDS8_9BACT</name>
<evidence type="ECO:0000256" key="5">
    <source>
        <dbReference type="SAM" id="MobiDB-lite"/>
    </source>
</evidence>
<evidence type="ECO:0000313" key="9">
    <source>
        <dbReference type="Proteomes" id="UP000663090"/>
    </source>
</evidence>
<feature type="domain" description="Protein kinase" evidence="7">
    <location>
        <begin position="13"/>
        <end position="285"/>
    </location>
</feature>
<sequence length="960" mass="102811">MNSPQTAVPFGKYLLIKRLAVGGMAELFLSQRPPDPELVVLKRILPYLSEEPEFVQMFLDEARIAAQLHHPNIVQVHELGKEGDNIFIAMEYVAGVDLRRVVAEEAKFGATVPCGVAARICGLIAHGLEYAHQSRGVDGRPLELIHRDVSPQNVMIGYDGRVKLVDFGIAKAGAFMERSKPGVIKGKFLYLAPEQVSQERLDHRADIFALGTMLYEITTGKQPFAKPTTEGILYAIRFEDPTPPHLLRPDYPEELSRIIMTCLTKDRTQRYPRAAVVAAELEAFLDSGALRQSLDVADYIARLLGEEEERTILHIPVSKPVGRTHATLPLAGNRTEAARPAALDVTAPTLSSTAPTLDSPNAPATPSPGLTARPIPRRASGDALPAVSYSDDSEPATQMARPRELPSRGKAGADDAADPEMATAVRTSPTGHGVLSDERDEEDEDAGDGESTIPQRGKGRTPVPPAASPRRSSTHSELSSSPRASESSSAPPRRNTHSEAPRAEPLTTPPRRNTHSEAPRAAATAEPLTTPPRRTGMSPVAPLPSARASAQADAPALRTPSPSDLRARRNASPSTPSESPRGASTPWPQDTEDNVGEMTMPIRRPSRAEMEAAASMTIPMRRMPVEEDEPSESISMTTPMRRISSVDVEASVSLTTPMRRMPAELDEPSESVSLTTPMRKISSVDVEASVSITPPAAPPRRASRPLLPASRGPAVGDDDDALNTDSRIPAHRTEPTDTLQDEEDDESTMGYEDPDTYEMPPRRFSRWVMLAVVVGVVILVLAGLVLWATQPPAGMPKPMPTPDLSRKVLSEKKAPVLRPAAPVPSTPKPSPQGAAPSATPEPTAAAPATPTPANVVTAPAAKAVTVTTAQPGSVVNGDPALPPQAPALVEVIFEAPPKTVLKGEGGKRLPVNRLITLPPGNLEVEFDCPGRRAPQGTKPYLIKQVSPGPLVLSVPCKGRR</sequence>
<dbReference type="EMBL" id="CP071091">
    <property type="protein sequence ID" value="QSQ16626.1"/>
    <property type="molecule type" value="Genomic_DNA"/>
</dbReference>
<feature type="compositionally biased region" description="Low complexity" evidence="5">
    <location>
        <begin position="519"/>
        <end position="535"/>
    </location>
</feature>
<feature type="region of interest" description="Disordered" evidence="5">
    <location>
        <begin position="689"/>
        <end position="758"/>
    </location>
</feature>
<evidence type="ECO:0000256" key="6">
    <source>
        <dbReference type="SAM" id="Phobius"/>
    </source>
</evidence>
<feature type="compositionally biased region" description="Acidic residues" evidence="5">
    <location>
        <begin position="739"/>
        <end position="756"/>
    </location>
</feature>
<dbReference type="PANTHER" id="PTHR43289:SF6">
    <property type="entry name" value="SERINE_THREONINE-PROTEIN KINASE NEKL-3"/>
    <property type="match status" value="1"/>
</dbReference>
<dbReference type="CDD" id="cd14014">
    <property type="entry name" value="STKc_PknB_like"/>
    <property type="match status" value="1"/>
</dbReference>
<evidence type="ECO:0000256" key="2">
    <source>
        <dbReference type="ARBA" id="ARBA00022741"/>
    </source>
</evidence>
<keyword evidence="1" id="KW-0808">Transferase</keyword>
<dbReference type="InterPro" id="IPR000719">
    <property type="entry name" value="Prot_kinase_dom"/>
</dbReference>
<keyword evidence="6" id="KW-1133">Transmembrane helix</keyword>
<gene>
    <name evidence="8" type="ORF">JY572_11510</name>
</gene>
<feature type="compositionally biased region" description="Low complexity" evidence="5">
    <location>
        <begin position="468"/>
        <end position="493"/>
    </location>
</feature>
<keyword evidence="2" id="KW-0547">Nucleotide-binding</keyword>
<feature type="compositionally biased region" description="Low complexity" evidence="5">
    <location>
        <begin position="543"/>
        <end position="558"/>
    </location>
</feature>
<dbReference type="GO" id="GO:0016301">
    <property type="term" value="F:kinase activity"/>
    <property type="evidence" value="ECO:0007669"/>
    <property type="project" value="UniProtKB-KW"/>
</dbReference>
<organism evidence="8 9">
    <name type="scientific">Myxococcus landrumensis</name>
    <dbReference type="NCBI Taxonomy" id="2813577"/>
    <lineage>
        <taxon>Bacteria</taxon>
        <taxon>Pseudomonadati</taxon>
        <taxon>Myxococcota</taxon>
        <taxon>Myxococcia</taxon>
        <taxon>Myxococcales</taxon>
        <taxon>Cystobacterineae</taxon>
        <taxon>Myxococcaceae</taxon>
        <taxon>Myxococcus</taxon>
    </lineage>
</organism>
<proteinExistence type="predicted"/>
<feature type="compositionally biased region" description="Pro residues" evidence="5">
    <location>
        <begin position="821"/>
        <end position="830"/>
    </location>
</feature>
<keyword evidence="9" id="KW-1185">Reference proteome</keyword>
<dbReference type="InterPro" id="IPR011009">
    <property type="entry name" value="Kinase-like_dom_sf"/>
</dbReference>
<feature type="compositionally biased region" description="Acidic residues" evidence="5">
    <location>
        <begin position="438"/>
        <end position="448"/>
    </location>
</feature>
<keyword evidence="6" id="KW-0812">Transmembrane</keyword>
<keyword evidence="4" id="KW-0067">ATP-binding</keyword>
<keyword evidence="6" id="KW-0472">Membrane</keyword>
<evidence type="ECO:0000313" key="8">
    <source>
        <dbReference type="EMBL" id="QSQ16626.1"/>
    </source>
</evidence>
<evidence type="ECO:0000256" key="3">
    <source>
        <dbReference type="ARBA" id="ARBA00022777"/>
    </source>
</evidence>
<protein>
    <submittedName>
        <fullName evidence="8">Protein kinase</fullName>
    </submittedName>
</protein>
<dbReference type="Pfam" id="PF00069">
    <property type="entry name" value="Pkinase"/>
    <property type="match status" value="1"/>
</dbReference>
<feature type="transmembrane region" description="Helical" evidence="6">
    <location>
        <begin position="767"/>
        <end position="789"/>
    </location>
</feature>
<dbReference type="InterPro" id="IPR008266">
    <property type="entry name" value="Tyr_kinase_AS"/>
</dbReference>
<dbReference type="Gene3D" id="3.30.200.20">
    <property type="entry name" value="Phosphorylase Kinase, domain 1"/>
    <property type="match status" value="1"/>
</dbReference>
<evidence type="ECO:0000259" key="7">
    <source>
        <dbReference type="PROSITE" id="PS50011"/>
    </source>
</evidence>
<evidence type="ECO:0000256" key="4">
    <source>
        <dbReference type="ARBA" id="ARBA00022840"/>
    </source>
</evidence>